<dbReference type="InterPro" id="IPR025333">
    <property type="entry name" value="DUF4239"/>
</dbReference>
<evidence type="ECO:0000313" key="2">
    <source>
        <dbReference type="EMBL" id="OGI46446.1"/>
    </source>
</evidence>
<evidence type="ECO:0000256" key="1">
    <source>
        <dbReference type="SAM" id="Phobius"/>
    </source>
</evidence>
<evidence type="ECO:0000313" key="3">
    <source>
        <dbReference type="Proteomes" id="UP000176484"/>
    </source>
</evidence>
<proteinExistence type="predicted"/>
<keyword evidence="1" id="KW-0812">Transmembrane</keyword>
<feature type="transmembrane region" description="Helical" evidence="1">
    <location>
        <begin position="42"/>
        <end position="65"/>
    </location>
</feature>
<protein>
    <recommendedName>
        <fullName evidence="4">DUF4239 domain-containing protein</fullName>
    </recommendedName>
</protein>
<dbReference type="Pfam" id="PF14023">
    <property type="entry name" value="Bestrophin-like"/>
    <property type="match status" value="1"/>
</dbReference>
<comment type="caution">
    <text evidence="2">The sequence shown here is derived from an EMBL/GenBank/DDBJ whole genome shotgun (WGS) entry which is preliminary data.</text>
</comment>
<feature type="transmembrane region" description="Helical" evidence="1">
    <location>
        <begin position="209"/>
        <end position="228"/>
    </location>
</feature>
<keyword evidence="1" id="KW-1133">Transmembrane helix</keyword>
<keyword evidence="1" id="KW-0472">Membrane</keyword>
<dbReference type="Proteomes" id="UP000176484">
    <property type="component" value="Unassembled WGS sequence"/>
</dbReference>
<sequence length="255" mass="28878">MNPVIIKYFLKTFLLAIFSLLVLFLFRFSVDGQKFLIDAGGISGFASIFGALWGILVAFIIFTVWSQFNNTSTYIESEANALKQLYRLTLCLKNQKAAEEIEETIKNYTKLVIGVGFKAVSTGQRNPQTSEAFNQIFLKLRQIDIDGERDQLVYDRILGQFKELSDARTKRLTESLTRLPAPLRVFLHFSSFAVILAFAFPIFQNLSVAIFVMAVLSGSIGLLLQVVADLDNPFVGYWNLTPKPFERFLEFLGKE</sequence>
<gene>
    <name evidence="2" type="ORF">A2121_02360</name>
</gene>
<accession>A0A1F6TN05</accession>
<dbReference type="EMBL" id="MFTD01000020">
    <property type="protein sequence ID" value="OGI46446.1"/>
    <property type="molecule type" value="Genomic_DNA"/>
</dbReference>
<feature type="transmembrane region" description="Helical" evidence="1">
    <location>
        <begin position="185"/>
        <end position="203"/>
    </location>
</feature>
<reference evidence="2 3" key="1">
    <citation type="journal article" date="2016" name="Nat. Commun.">
        <title>Thousands of microbial genomes shed light on interconnected biogeochemical processes in an aquifer system.</title>
        <authorList>
            <person name="Anantharaman K."/>
            <person name="Brown C.T."/>
            <person name="Hug L.A."/>
            <person name="Sharon I."/>
            <person name="Castelle C.J."/>
            <person name="Probst A.J."/>
            <person name="Thomas B.C."/>
            <person name="Singh A."/>
            <person name="Wilkins M.J."/>
            <person name="Karaoz U."/>
            <person name="Brodie E.L."/>
            <person name="Williams K.H."/>
            <person name="Hubbard S.S."/>
            <person name="Banfield J.F."/>
        </authorList>
    </citation>
    <scope>NUCLEOTIDE SEQUENCE [LARGE SCALE GENOMIC DNA]</scope>
</reference>
<evidence type="ECO:0008006" key="4">
    <source>
        <dbReference type="Google" id="ProtNLM"/>
    </source>
</evidence>
<dbReference type="AlphaFoldDB" id="A0A1F6TN05"/>
<feature type="transmembrane region" description="Helical" evidence="1">
    <location>
        <begin position="12"/>
        <end position="30"/>
    </location>
</feature>
<name>A0A1F6TN05_9BACT</name>
<organism evidence="2 3">
    <name type="scientific">Candidatus Nomurabacteria bacterium GWB1_40_6</name>
    <dbReference type="NCBI Taxonomy" id="1801727"/>
    <lineage>
        <taxon>Bacteria</taxon>
        <taxon>Candidatus Nomuraibacteriota</taxon>
    </lineage>
</organism>